<gene>
    <name evidence="3" type="ORF">PGLA2088_LOCUS46885</name>
</gene>
<dbReference type="Proteomes" id="UP000626109">
    <property type="component" value="Unassembled WGS sequence"/>
</dbReference>
<dbReference type="EMBL" id="CAJNNW010036356">
    <property type="protein sequence ID" value="CAE8733548.1"/>
    <property type="molecule type" value="Genomic_DNA"/>
</dbReference>
<protein>
    <submittedName>
        <fullName evidence="3">Uncharacterized protein</fullName>
    </submittedName>
</protein>
<keyword evidence="2" id="KW-0472">Membrane</keyword>
<feature type="compositionally biased region" description="Polar residues" evidence="1">
    <location>
        <begin position="257"/>
        <end position="268"/>
    </location>
</feature>
<keyword evidence="2" id="KW-1133">Transmembrane helix</keyword>
<evidence type="ECO:0000313" key="4">
    <source>
        <dbReference type="Proteomes" id="UP000626109"/>
    </source>
</evidence>
<evidence type="ECO:0000313" key="3">
    <source>
        <dbReference type="EMBL" id="CAE8733548.1"/>
    </source>
</evidence>
<dbReference type="PANTHER" id="PTHR16148">
    <property type="entry name" value="NF-KAPPA-B-REPRESSING FACTOR-RELATED"/>
    <property type="match status" value="1"/>
</dbReference>
<feature type="transmembrane region" description="Helical" evidence="2">
    <location>
        <begin position="12"/>
        <end position="31"/>
    </location>
</feature>
<organism evidence="3 4">
    <name type="scientific">Polarella glacialis</name>
    <name type="common">Dinoflagellate</name>
    <dbReference type="NCBI Taxonomy" id="89957"/>
    <lineage>
        <taxon>Eukaryota</taxon>
        <taxon>Sar</taxon>
        <taxon>Alveolata</taxon>
        <taxon>Dinophyceae</taxon>
        <taxon>Suessiales</taxon>
        <taxon>Suessiaceae</taxon>
        <taxon>Polarella</taxon>
    </lineage>
</organism>
<accession>A0A813LMK0</accession>
<evidence type="ECO:0000256" key="2">
    <source>
        <dbReference type="SAM" id="Phobius"/>
    </source>
</evidence>
<proteinExistence type="predicted"/>
<evidence type="ECO:0000256" key="1">
    <source>
        <dbReference type="SAM" id="MobiDB-lite"/>
    </source>
</evidence>
<feature type="region of interest" description="Disordered" evidence="1">
    <location>
        <begin position="256"/>
        <end position="304"/>
    </location>
</feature>
<reference evidence="3" key="1">
    <citation type="submission" date="2021-02" db="EMBL/GenBank/DDBJ databases">
        <authorList>
            <person name="Dougan E. K."/>
            <person name="Rhodes N."/>
            <person name="Thang M."/>
            <person name="Chan C."/>
        </authorList>
    </citation>
    <scope>NUCLEOTIDE SEQUENCE</scope>
</reference>
<sequence length="696" mass="77250">AISARDAWGSSGSWCMFMLLHVMSLLGQSFCCRLRLRRQLLGQRRRLESTVAAAVVLLASVASATESLCFASSEYYSRAFCCRQSPEQLEGNPECWDGAYTFQACCGPDLPQQANHTGITQRDYLQQCAAGAKSDACDAAAERLAQTMRPELAAEVAPQLCRARPELCRLVLLRAWDVQTRRGRAAHWPGRMEGPEAVAWCTQRAADLRALDPNRFAFSGQPAADATESLKRWDQNPFSLWLRHCGQLQALRVAGSLPQSRPTSSAAANNDNLNNNNNNNDNNNNDNNKNNNNKNNNNNSGSTGQKLKLKVGVLMAVAGQAAEDYAEFIRWWQCYADQHGYQFFADYDEPEWLEDIGLQSSLGISPQDARSFRMQVSKYAWLKWLSAKRHLENHDISWLIVVDPDMVPTPGCGMQVPIAEAFMTHCCGGDCECDVVSADMWPRDFESADKLNNPGGQDKNAGFTMIRNSEVGHLFLDLILERRWWSGLGMADQDAVGETLLELISLENVEVGGRKYDYRCMNAMFFKPASMQDPERPWAYMSTNYGMCWHRAAQYLAGPIGQRRSCIVGLVSPLLANLNAQPYSDLIWKVPPGGWNMQRSGKLRANFGAGLGAARPSDRWNRGADSMLVVHFAGLGPTKLELMAWGLLAHYGVRPNATCSELLAVAGRLRLHSQPPCRPLENAAVTATGRWLLRAS</sequence>
<feature type="compositionally biased region" description="Low complexity" evidence="1">
    <location>
        <begin position="269"/>
        <end position="299"/>
    </location>
</feature>
<dbReference type="PANTHER" id="PTHR16148:SF14">
    <property type="entry name" value="MYND-TYPE DOMAIN-CONTAINING PROTEIN"/>
    <property type="match status" value="1"/>
</dbReference>
<name>A0A813LMK0_POLGL</name>
<keyword evidence="2" id="KW-0812">Transmembrane</keyword>
<feature type="non-terminal residue" evidence="3">
    <location>
        <position position="1"/>
    </location>
</feature>
<comment type="caution">
    <text evidence="3">The sequence shown here is derived from an EMBL/GenBank/DDBJ whole genome shotgun (WGS) entry which is preliminary data.</text>
</comment>
<dbReference type="AlphaFoldDB" id="A0A813LMK0"/>